<feature type="compositionally biased region" description="Polar residues" evidence="15">
    <location>
        <begin position="449"/>
        <end position="458"/>
    </location>
</feature>
<evidence type="ECO:0000313" key="17">
    <source>
        <dbReference type="EMBL" id="KAI8579536.1"/>
    </source>
</evidence>
<dbReference type="InterPro" id="IPR052214">
    <property type="entry name" value="DAG_Lipase-Related"/>
</dbReference>
<name>A0AAD5EAT5_UMBRA</name>
<keyword evidence="8" id="KW-0106">Calcium</keyword>
<keyword evidence="3" id="KW-1003">Cell membrane</keyword>
<dbReference type="InterPro" id="IPR029058">
    <property type="entry name" value="AB_hydrolase_fold"/>
</dbReference>
<organism evidence="17 18">
    <name type="scientific">Umbelopsis ramanniana AG</name>
    <dbReference type="NCBI Taxonomy" id="1314678"/>
    <lineage>
        <taxon>Eukaryota</taxon>
        <taxon>Fungi</taxon>
        <taxon>Fungi incertae sedis</taxon>
        <taxon>Mucoromycota</taxon>
        <taxon>Mucoromycotina</taxon>
        <taxon>Umbelopsidomycetes</taxon>
        <taxon>Umbelopsidales</taxon>
        <taxon>Umbelopsidaceae</taxon>
        <taxon>Umbelopsis</taxon>
    </lineage>
</organism>
<evidence type="ECO:0000256" key="2">
    <source>
        <dbReference type="ARBA" id="ARBA00004651"/>
    </source>
</evidence>
<dbReference type="CDD" id="cd00519">
    <property type="entry name" value="Lipase_3"/>
    <property type="match status" value="1"/>
</dbReference>
<keyword evidence="12" id="KW-0472">Membrane</keyword>
<evidence type="ECO:0000256" key="13">
    <source>
        <dbReference type="ARBA" id="ARBA00024531"/>
    </source>
</evidence>
<feature type="region of interest" description="Disordered" evidence="15">
    <location>
        <begin position="231"/>
        <end position="259"/>
    </location>
</feature>
<feature type="compositionally biased region" description="Low complexity" evidence="15">
    <location>
        <begin position="459"/>
        <end position="473"/>
    </location>
</feature>
<keyword evidence="11" id="KW-0443">Lipid metabolism</keyword>
<feature type="domain" description="Fungal lipase-type" evidence="16">
    <location>
        <begin position="761"/>
        <end position="852"/>
    </location>
</feature>
<feature type="compositionally biased region" description="Polar residues" evidence="15">
    <location>
        <begin position="384"/>
        <end position="400"/>
    </location>
</feature>
<keyword evidence="6" id="KW-0479">Metal-binding</keyword>
<dbReference type="EC" id="3.1.1.116" evidence="14"/>
<comment type="subcellular location">
    <subcellularLocation>
        <location evidence="2">Cell membrane</location>
        <topology evidence="2">Multi-pass membrane protein</topology>
    </subcellularLocation>
</comment>
<dbReference type="GO" id="GO:0005886">
    <property type="term" value="C:plasma membrane"/>
    <property type="evidence" value="ECO:0007669"/>
    <property type="project" value="UniProtKB-SubCell"/>
</dbReference>
<dbReference type="SUPFAM" id="SSF53474">
    <property type="entry name" value="alpha/beta-Hydrolases"/>
    <property type="match status" value="1"/>
</dbReference>
<dbReference type="EMBL" id="MU620919">
    <property type="protein sequence ID" value="KAI8579536.1"/>
    <property type="molecule type" value="Genomic_DNA"/>
</dbReference>
<keyword evidence="4" id="KW-0597">Phosphoprotein</keyword>
<dbReference type="GO" id="GO:0046872">
    <property type="term" value="F:metal ion binding"/>
    <property type="evidence" value="ECO:0007669"/>
    <property type="project" value="UniProtKB-KW"/>
</dbReference>
<feature type="region of interest" description="Disordered" evidence="15">
    <location>
        <begin position="275"/>
        <end position="305"/>
    </location>
</feature>
<reference evidence="17" key="1">
    <citation type="submission" date="2021-06" db="EMBL/GenBank/DDBJ databases">
        <authorList>
            <consortium name="DOE Joint Genome Institute"/>
            <person name="Mondo S.J."/>
            <person name="Amses K.R."/>
            <person name="Simmons D.R."/>
            <person name="Longcore J.E."/>
            <person name="Seto K."/>
            <person name="Alves G.H."/>
            <person name="Bonds A.E."/>
            <person name="Quandt C.A."/>
            <person name="Davis W.J."/>
            <person name="Chang Y."/>
            <person name="Letcher P.M."/>
            <person name="Powell M.J."/>
            <person name="Kuo A."/>
            <person name="Labutti K."/>
            <person name="Pangilinan J."/>
            <person name="Andreopoulos W."/>
            <person name="Tritt A."/>
            <person name="Riley R."/>
            <person name="Hundley H."/>
            <person name="Johnson J."/>
            <person name="Lipzen A."/>
            <person name="Barry K."/>
            <person name="Berbee M.L."/>
            <person name="Buchler N.E."/>
            <person name="Grigoriev I.V."/>
            <person name="Spatafora J.W."/>
            <person name="Stajich J.E."/>
            <person name="James T.Y."/>
        </authorList>
    </citation>
    <scope>NUCLEOTIDE SEQUENCE</scope>
    <source>
        <strain evidence="17">AG</strain>
    </source>
</reference>
<reference evidence="17" key="2">
    <citation type="journal article" date="2022" name="Proc. Natl. Acad. Sci. U.S.A.">
        <title>Diploid-dominant life cycles characterize the early evolution of Fungi.</title>
        <authorList>
            <person name="Amses K.R."/>
            <person name="Simmons D.R."/>
            <person name="Longcore J.E."/>
            <person name="Mondo S.J."/>
            <person name="Seto K."/>
            <person name="Jeronimo G.H."/>
            <person name="Bonds A.E."/>
            <person name="Quandt C.A."/>
            <person name="Davis W.J."/>
            <person name="Chang Y."/>
            <person name="Federici B.A."/>
            <person name="Kuo A."/>
            <person name="LaButti K."/>
            <person name="Pangilinan J."/>
            <person name="Andreopoulos W."/>
            <person name="Tritt A."/>
            <person name="Riley R."/>
            <person name="Hundley H."/>
            <person name="Johnson J."/>
            <person name="Lipzen A."/>
            <person name="Barry K."/>
            <person name="Lang B.F."/>
            <person name="Cuomo C.A."/>
            <person name="Buchler N.E."/>
            <person name="Grigoriev I.V."/>
            <person name="Spatafora J.W."/>
            <person name="Stajich J.E."/>
            <person name="James T.Y."/>
        </authorList>
    </citation>
    <scope>NUCLEOTIDE SEQUENCE</scope>
    <source>
        <strain evidence="17">AG</strain>
    </source>
</reference>
<dbReference type="PANTHER" id="PTHR45792">
    <property type="entry name" value="DIACYLGLYCEROL LIPASE HOMOLOG-RELATED"/>
    <property type="match status" value="1"/>
</dbReference>
<feature type="compositionally biased region" description="Low complexity" evidence="15">
    <location>
        <begin position="614"/>
        <end position="625"/>
    </location>
</feature>
<feature type="compositionally biased region" description="Polar residues" evidence="15">
    <location>
        <begin position="642"/>
        <end position="657"/>
    </location>
</feature>
<evidence type="ECO:0000256" key="11">
    <source>
        <dbReference type="ARBA" id="ARBA00023098"/>
    </source>
</evidence>
<comment type="caution">
    <text evidence="17">The sequence shown here is derived from an EMBL/GenBank/DDBJ whole genome shotgun (WGS) entry which is preliminary data.</text>
</comment>
<dbReference type="GO" id="GO:0046340">
    <property type="term" value="P:diacylglycerol catabolic process"/>
    <property type="evidence" value="ECO:0007669"/>
    <property type="project" value="TreeGrafter"/>
</dbReference>
<dbReference type="AlphaFoldDB" id="A0AAD5EAT5"/>
<evidence type="ECO:0000256" key="1">
    <source>
        <dbReference type="ARBA" id="ARBA00001913"/>
    </source>
</evidence>
<evidence type="ECO:0000256" key="5">
    <source>
        <dbReference type="ARBA" id="ARBA00022692"/>
    </source>
</evidence>
<evidence type="ECO:0000256" key="6">
    <source>
        <dbReference type="ARBA" id="ARBA00022723"/>
    </source>
</evidence>
<feature type="compositionally biased region" description="Polar residues" evidence="15">
    <location>
        <begin position="523"/>
        <end position="533"/>
    </location>
</feature>
<evidence type="ECO:0000256" key="3">
    <source>
        <dbReference type="ARBA" id="ARBA00022475"/>
    </source>
</evidence>
<evidence type="ECO:0000256" key="8">
    <source>
        <dbReference type="ARBA" id="ARBA00022837"/>
    </source>
</evidence>
<gene>
    <name evidence="17" type="ORF">K450DRAFT_280708</name>
</gene>
<keyword evidence="9" id="KW-0442">Lipid degradation</keyword>
<dbReference type="GO" id="GO:0016298">
    <property type="term" value="F:lipase activity"/>
    <property type="evidence" value="ECO:0007669"/>
    <property type="project" value="TreeGrafter"/>
</dbReference>
<dbReference type="Gene3D" id="3.40.50.1820">
    <property type="entry name" value="alpha/beta hydrolase"/>
    <property type="match status" value="1"/>
</dbReference>
<evidence type="ECO:0000256" key="4">
    <source>
        <dbReference type="ARBA" id="ARBA00022553"/>
    </source>
</evidence>
<feature type="compositionally biased region" description="Low complexity" evidence="15">
    <location>
        <begin position="582"/>
        <end position="592"/>
    </location>
</feature>
<dbReference type="InterPro" id="IPR002921">
    <property type="entry name" value="Fungal_lipase-type"/>
</dbReference>
<feature type="region of interest" description="Disordered" evidence="15">
    <location>
        <begin position="438"/>
        <end position="660"/>
    </location>
</feature>
<keyword evidence="5" id="KW-0812">Transmembrane</keyword>
<feature type="compositionally biased region" description="Polar residues" evidence="15">
    <location>
        <begin position="234"/>
        <end position="250"/>
    </location>
</feature>
<dbReference type="RefSeq" id="XP_051444540.1">
    <property type="nucleotide sequence ID" value="XM_051593366.1"/>
</dbReference>
<sequence length="1108" mass="122092">MALQLATYHTSSFINSPTLLPENVASLITAVSIAARLSLRCSSLFIEALLESARYSTAFSLGMSRQTLIAALSTAKRLHMIRFSTHPEEEIKEARGGFLQVLDKYTNLGVYIVHHSFTLAELFAMTGFHLTTQTIKTGFRTAEESVRILDGIFGSNETSRAIASLVSLVHRELLQDPDFTLSKNGKIAILAGLTRALTSFAILQNVTHQRMMAVMPMTVVWEGLVIEEEEDESTSVQVADSNRSLGSANSENDDNPMVQHPDIIHELEGILAHDESSAELKVTPPAGTKDKVVDSAYSSPSTSSTYDADVYEITTTTKTFTTKTTSFRPLNPYRQGQEDNSEPAPAKYVIVKSEDESQESFVAIVDRQNSEDASDRIDAAKSSKLITSADPGSTTSELQTSRGFRVMLSAMSKKFNKKKIERQERYAAASLHKQIADESSFNGKPFDGSSPSSQRVGPTTTMTSTSTTTRSTSAQYHERPHKAPTVPPKGHQDSSDDELYDDDRKKEKKNWSRFKLKGVAKNKSMTNIFQQKPNGGHGSGDLVPSSKKARSRSTTPPPPVPAKQTKTPVSGGGHKRISSAHSITPIPTLSTSSRRRPRSNSITSMTSIQSVARTTTTTTFTTSPGPSSPPSPMLKRMPSAPVQGQLSKRRQNSQPLSDVSIRHNFPRAHLVTNIARFMRYASAAYGESFMRILGIGDMPHILPASHHHHPNHHAFSYHTTVPVEDILLSSYTDSSLLSIQNPQINALVHYVTVDHAAEAVVLTCRGTLGLSDILTDLTCEYSEFTLPQTGPDGKESRFTAHGGMLGAAQLLAKQKGKVYRVICDALDQWPTYGLILCGHSLGAGVASLLSVLWSQETDDFAKMEGELYCRALSGFPAKDTIPFVTNLESGLPPGRPIHCYTFGPPCVMSIELSEYCGRGLVTSVIHSYDIVSSLSLGLLKDFKNVAISLYDESHVTDEIISRIIGRYQKNGTEGSTADGPESAAKQPEETHQPDDDEQWFWALIKTMRADMNSEKLYPPSTIYHIESIPQLVQHTDGRSETLYTKKRTAQSKRAHTVVLRKCENVQKRFSEIIFSRSMFLDHSPNNYEKSIRQLCRGYFGEFEAYENV</sequence>
<feature type="region of interest" description="Disordered" evidence="15">
    <location>
        <begin position="366"/>
        <end position="400"/>
    </location>
</feature>
<comment type="catalytic activity">
    <reaction evidence="13">
        <text>a 1,2-diacyl-sn-glycerol + H2O = a 2-acylglycerol + a fatty acid + H(+)</text>
        <dbReference type="Rhea" id="RHEA:33275"/>
        <dbReference type="ChEBI" id="CHEBI:15377"/>
        <dbReference type="ChEBI" id="CHEBI:15378"/>
        <dbReference type="ChEBI" id="CHEBI:17389"/>
        <dbReference type="ChEBI" id="CHEBI:17815"/>
        <dbReference type="ChEBI" id="CHEBI:28868"/>
        <dbReference type="EC" id="3.1.1.116"/>
    </reaction>
    <physiologicalReaction direction="left-to-right" evidence="13">
        <dbReference type="Rhea" id="RHEA:33276"/>
    </physiologicalReaction>
</comment>
<evidence type="ECO:0000313" key="18">
    <source>
        <dbReference type="Proteomes" id="UP001206595"/>
    </source>
</evidence>
<evidence type="ECO:0000256" key="10">
    <source>
        <dbReference type="ARBA" id="ARBA00022989"/>
    </source>
</evidence>
<feature type="region of interest" description="Disordered" evidence="15">
    <location>
        <begin position="970"/>
        <end position="994"/>
    </location>
</feature>
<proteinExistence type="predicted"/>
<evidence type="ECO:0000256" key="7">
    <source>
        <dbReference type="ARBA" id="ARBA00022801"/>
    </source>
</evidence>
<keyword evidence="7" id="KW-0378">Hydrolase</keyword>
<evidence type="ECO:0000256" key="14">
    <source>
        <dbReference type="ARBA" id="ARBA00026104"/>
    </source>
</evidence>
<feature type="compositionally biased region" description="Basic and acidic residues" evidence="15">
    <location>
        <begin position="368"/>
        <end position="381"/>
    </location>
</feature>
<dbReference type="GeneID" id="75918708"/>
<feature type="compositionally biased region" description="Basic residues" evidence="15">
    <location>
        <begin position="506"/>
        <end position="520"/>
    </location>
</feature>
<accession>A0AAD5EAT5</accession>
<evidence type="ECO:0000259" key="16">
    <source>
        <dbReference type="Pfam" id="PF01764"/>
    </source>
</evidence>
<evidence type="ECO:0000256" key="9">
    <source>
        <dbReference type="ARBA" id="ARBA00022963"/>
    </source>
</evidence>
<dbReference type="PANTHER" id="PTHR45792:SF7">
    <property type="entry name" value="PUTATIVE (AFU_ORTHOLOGUE AFUA_6G02710)-RELATED"/>
    <property type="match status" value="1"/>
</dbReference>
<comment type="cofactor">
    <cofactor evidence="1">
        <name>Ca(2+)</name>
        <dbReference type="ChEBI" id="CHEBI:29108"/>
    </cofactor>
</comment>
<dbReference type="Pfam" id="PF01764">
    <property type="entry name" value="Lipase_3"/>
    <property type="match status" value="1"/>
</dbReference>
<dbReference type="Proteomes" id="UP001206595">
    <property type="component" value="Unassembled WGS sequence"/>
</dbReference>
<feature type="compositionally biased region" description="Low complexity" evidence="15">
    <location>
        <begin position="294"/>
        <end position="305"/>
    </location>
</feature>
<protein>
    <recommendedName>
        <fullName evidence="14">sn-1-specific diacylglycerol lipase</fullName>
        <ecNumber evidence="14">3.1.1.116</ecNumber>
    </recommendedName>
</protein>
<evidence type="ECO:0000256" key="12">
    <source>
        <dbReference type="ARBA" id="ARBA00023136"/>
    </source>
</evidence>
<dbReference type="GO" id="GO:0019369">
    <property type="term" value="P:arachidonate metabolic process"/>
    <property type="evidence" value="ECO:0007669"/>
    <property type="project" value="TreeGrafter"/>
</dbReference>
<keyword evidence="18" id="KW-1185">Reference proteome</keyword>
<evidence type="ECO:0000256" key="15">
    <source>
        <dbReference type="SAM" id="MobiDB-lite"/>
    </source>
</evidence>
<keyword evidence="10" id="KW-1133">Transmembrane helix</keyword>